<dbReference type="PANTHER" id="PTHR42998:SF1">
    <property type="entry name" value="TYPE I RESTRICTION ENZYME HINDI METHYLASE SUBUNIT"/>
    <property type="match status" value="1"/>
</dbReference>
<evidence type="ECO:0000256" key="2">
    <source>
        <dbReference type="ARBA" id="ARBA00011900"/>
    </source>
</evidence>
<dbReference type="InterPro" id="IPR003356">
    <property type="entry name" value="DNA_methylase_A-5"/>
</dbReference>
<dbReference type="Gene3D" id="1.20.1260.30">
    <property type="match status" value="1"/>
</dbReference>
<keyword evidence="6" id="KW-0680">Restriction system</keyword>
<dbReference type="EMBL" id="WIWI01000068">
    <property type="protein sequence ID" value="MQT91645.1"/>
    <property type="molecule type" value="Genomic_DNA"/>
</dbReference>
<evidence type="ECO:0000313" key="11">
    <source>
        <dbReference type="Proteomes" id="UP000489190"/>
    </source>
</evidence>
<evidence type="ECO:0000256" key="6">
    <source>
        <dbReference type="ARBA" id="ARBA00022747"/>
    </source>
</evidence>
<comment type="similarity">
    <text evidence="1">Belongs to the N(4)/N(6)-methyltransferase family.</text>
</comment>
<evidence type="ECO:0000256" key="1">
    <source>
        <dbReference type="ARBA" id="ARBA00006594"/>
    </source>
</evidence>
<gene>
    <name evidence="10" type="ORF">GHO39_21260</name>
</gene>
<comment type="caution">
    <text evidence="10">The sequence shown here is derived from an EMBL/GenBank/DDBJ whole genome shotgun (WGS) entry which is preliminary data.</text>
</comment>
<name>A0A7X1XHH5_9PSED</name>
<proteinExistence type="inferred from homology"/>
<dbReference type="GO" id="GO:0008170">
    <property type="term" value="F:N-methyltransferase activity"/>
    <property type="evidence" value="ECO:0007669"/>
    <property type="project" value="InterPro"/>
</dbReference>
<evidence type="ECO:0000313" key="10">
    <source>
        <dbReference type="EMBL" id="MQT91645.1"/>
    </source>
</evidence>
<organism evidence="10 11">
    <name type="scientific">Pseudomonas helleri</name>
    <dbReference type="NCBI Taxonomy" id="1608996"/>
    <lineage>
        <taxon>Bacteria</taxon>
        <taxon>Pseudomonadati</taxon>
        <taxon>Pseudomonadota</taxon>
        <taxon>Gammaproteobacteria</taxon>
        <taxon>Pseudomonadales</taxon>
        <taxon>Pseudomonadaceae</taxon>
        <taxon>Pseudomonas</taxon>
    </lineage>
</organism>
<dbReference type="RefSeq" id="WP_153330281.1">
    <property type="nucleotide sequence ID" value="NZ_WIWI01000068.1"/>
</dbReference>
<dbReference type="FunFam" id="3.40.50.150:FF:000240">
    <property type="entry name" value="Type I restriction-modification system, M subunit"/>
    <property type="match status" value="1"/>
</dbReference>
<dbReference type="InterPro" id="IPR052916">
    <property type="entry name" value="Type-I_RE_MTase_Subunit"/>
</dbReference>
<dbReference type="InterPro" id="IPR038333">
    <property type="entry name" value="T1MK-like_N_sf"/>
</dbReference>
<dbReference type="Gene3D" id="3.40.50.150">
    <property type="entry name" value="Vaccinia Virus protein VP39"/>
    <property type="match status" value="1"/>
</dbReference>
<dbReference type="GO" id="GO:0003677">
    <property type="term" value="F:DNA binding"/>
    <property type="evidence" value="ECO:0007669"/>
    <property type="project" value="InterPro"/>
</dbReference>
<dbReference type="Proteomes" id="UP000489190">
    <property type="component" value="Unassembled WGS sequence"/>
</dbReference>
<dbReference type="InterPro" id="IPR029063">
    <property type="entry name" value="SAM-dependent_MTases_sf"/>
</dbReference>
<sequence>MTDQTILRDAILTSVPGDGSTIGNQSLLEQLHSQFPQLAEDMFWAVRDALIDEGLLAKGRGRGGAVRRTDGAEQAPSNLAEQALSKARARFAPEQEIDDMDNAEDQPELLVKKKSSRKAAESSQTSSTLQDLQKTLWATADKMRANMDAAEYKHIVLGLIFLKYISDSFAGRRAELERRFADASDDYYLGGDDPTYLAAELEERDYYKEVNVFWVPEVARWESLRAAAKQVDIGKRIDEALAAIEAENSSLKNILDKRYARAQLPDGKLGELVDLISTIGFGGDAHQARDLLGQVYEYFLGQFASAEGKKGGQFYTPASIVKTLVAVLNPHHGKVYDPCCGSGGMFVQSEKFIEAHGGKLGDVSIYGQESNPTTWRLAAMNLAIRGIDFNLGREPADTFSRNQHSDLRADFVLANPPFNISDWWHGSLEGDPRWVYGTPPQGNANYAWLQHMLFHLKSNGRAGIVLANGSMSSTQNTEGDIRKAMIEADVVEVMVALPGQLFFNTQIPACLWFLAKQKVARPGEVLFIDARKLGTNVSRVQIELTDADIERIAQTVANWRGVPLDVGGEVGEYADLAGFCRSVPLAEIAEHGHVLTPGRYVGAEEVEDDDEAFAEKMQNLTALLGEQLAKGAELDQLIRQKLGGLGYEF</sequence>
<dbReference type="GO" id="GO:0032259">
    <property type="term" value="P:methylation"/>
    <property type="evidence" value="ECO:0007669"/>
    <property type="project" value="UniProtKB-KW"/>
</dbReference>
<dbReference type="SUPFAM" id="SSF53335">
    <property type="entry name" value="S-adenosyl-L-methionine-dependent methyltransferases"/>
    <property type="match status" value="1"/>
</dbReference>
<dbReference type="GO" id="GO:0009307">
    <property type="term" value="P:DNA restriction-modification system"/>
    <property type="evidence" value="ECO:0007669"/>
    <property type="project" value="UniProtKB-KW"/>
</dbReference>
<keyword evidence="4" id="KW-0808">Transferase</keyword>
<dbReference type="GO" id="GO:0009007">
    <property type="term" value="F:site-specific DNA-methyltransferase (adenine-specific) activity"/>
    <property type="evidence" value="ECO:0007669"/>
    <property type="project" value="UniProtKB-EC"/>
</dbReference>
<dbReference type="Pfam" id="PF02384">
    <property type="entry name" value="N6_Mtase"/>
    <property type="match status" value="1"/>
</dbReference>
<keyword evidence="5" id="KW-0949">S-adenosyl-L-methionine</keyword>
<evidence type="ECO:0000256" key="4">
    <source>
        <dbReference type="ARBA" id="ARBA00022679"/>
    </source>
</evidence>
<evidence type="ECO:0000256" key="5">
    <source>
        <dbReference type="ARBA" id="ARBA00022691"/>
    </source>
</evidence>
<accession>A0A7X1XHH5</accession>
<reference evidence="10 11" key="1">
    <citation type="submission" date="2019-10" db="EMBL/GenBank/DDBJ databases">
        <title>Evaluation of single-gene subtyping targets for Pseudomonas.</title>
        <authorList>
            <person name="Reichler S.J."/>
            <person name="Orsi R.H."/>
            <person name="Wiedmann M."/>
            <person name="Martin N.H."/>
            <person name="Murphy S.I."/>
        </authorList>
    </citation>
    <scope>NUCLEOTIDE SEQUENCE [LARGE SCALE GENOMIC DNA]</scope>
    <source>
        <strain evidence="10 11">FSL R10-3254</strain>
    </source>
</reference>
<dbReference type="Pfam" id="PF12161">
    <property type="entry name" value="HsdM_N"/>
    <property type="match status" value="1"/>
</dbReference>
<evidence type="ECO:0000259" key="9">
    <source>
        <dbReference type="Pfam" id="PF12161"/>
    </source>
</evidence>
<feature type="domain" description="N6 adenine-specific DNA methyltransferase N-terminal" evidence="9">
    <location>
        <begin position="132"/>
        <end position="275"/>
    </location>
</feature>
<evidence type="ECO:0000256" key="3">
    <source>
        <dbReference type="ARBA" id="ARBA00022603"/>
    </source>
</evidence>
<keyword evidence="3 10" id="KW-0489">Methyltransferase</keyword>
<protein>
    <recommendedName>
        <fullName evidence="2">site-specific DNA-methyltransferase (adenine-specific)</fullName>
        <ecNumber evidence="2">2.1.1.72</ecNumber>
    </recommendedName>
</protein>
<comment type="catalytic activity">
    <reaction evidence="7">
        <text>a 2'-deoxyadenosine in DNA + S-adenosyl-L-methionine = an N(6)-methyl-2'-deoxyadenosine in DNA + S-adenosyl-L-homocysteine + H(+)</text>
        <dbReference type="Rhea" id="RHEA:15197"/>
        <dbReference type="Rhea" id="RHEA-COMP:12418"/>
        <dbReference type="Rhea" id="RHEA-COMP:12419"/>
        <dbReference type="ChEBI" id="CHEBI:15378"/>
        <dbReference type="ChEBI" id="CHEBI:57856"/>
        <dbReference type="ChEBI" id="CHEBI:59789"/>
        <dbReference type="ChEBI" id="CHEBI:90615"/>
        <dbReference type="ChEBI" id="CHEBI:90616"/>
        <dbReference type="EC" id="2.1.1.72"/>
    </reaction>
</comment>
<evidence type="ECO:0000259" key="8">
    <source>
        <dbReference type="Pfam" id="PF02384"/>
    </source>
</evidence>
<dbReference type="InterPro" id="IPR022749">
    <property type="entry name" value="D12N6_MeTrfase_N"/>
</dbReference>
<dbReference type="AlphaFoldDB" id="A0A7X1XHH5"/>
<dbReference type="EC" id="2.1.1.72" evidence="2"/>
<dbReference type="PANTHER" id="PTHR42998">
    <property type="entry name" value="TYPE I RESTRICTION ENZYME HINDVIIP M PROTEIN-RELATED"/>
    <property type="match status" value="1"/>
</dbReference>
<evidence type="ECO:0000256" key="7">
    <source>
        <dbReference type="ARBA" id="ARBA00047942"/>
    </source>
</evidence>
<feature type="domain" description="DNA methylase adenine-specific" evidence="8">
    <location>
        <begin position="288"/>
        <end position="609"/>
    </location>
</feature>
<dbReference type="PRINTS" id="PR00507">
    <property type="entry name" value="N12N6MTFRASE"/>
</dbReference>